<dbReference type="PANTHER" id="PTHR42794:SF2">
    <property type="entry name" value="ABC TRANSPORTER ATP-BINDING PROTEIN"/>
    <property type="match status" value="1"/>
</dbReference>
<dbReference type="GO" id="GO:0005524">
    <property type="term" value="F:ATP binding"/>
    <property type="evidence" value="ECO:0007669"/>
    <property type="project" value="UniProtKB-KW"/>
</dbReference>
<dbReference type="Gene3D" id="3.40.50.300">
    <property type="entry name" value="P-loop containing nucleotide triphosphate hydrolases"/>
    <property type="match status" value="1"/>
</dbReference>
<accession>A0A1F6H3N6</accession>
<evidence type="ECO:0000313" key="5">
    <source>
        <dbReference type="Proteomes" id="UP000177583"/>
    </source>
</evidence>
<reference evidence="4 5" key="1">
    <citation type="journal article" date="2016" name="Nat. Commun.">
        <title>Thousands of microbial genomes shed light on interconnected biogeochemical processes in an aquifer system.</title>
        <authorList>
            <person name="Anantharaman K."/>
            <person name="Brown C.T."/>
            <person name="Hug L.A."/>
            <person name="Sharon I."/>
            <person name="Castelle C.J."/>
            <person name="Probst A.J."/>
            <person name="Thomas B.C."/>
            <person name="Singh A."/>
            <person name="Wilkins M.J."/>
            <person name="Karaoz U."/>
            <person name="Brodie E.L."/>
            <person name="Williams K.H."/>
            <person name="Hubbard S.S."/>
            <person name="Banfield J.F."/>
        </authorList>
    </citation>
    <scope>NUCLEOTIDE SEQUENCE [LARGE SCALE GENOMIC DNA]</scope>
</reference>
<keyword evidence="2" id="KW-0067">ATP-binding</keyword>
<evidence type="ECO:0000259" key="3">
    <source>
        <dbReference type="PROSITE" id="PS50893"/>
    </source>
</evidence>
<dbReference type="InterPro" id="IPR027417">
    <property type="entry name" value="P-loop_NTPase"/>
</dbReference>
<dbReference type="CDD" id="cd03214">
    <property type="entry name" value="ABC_Iron-Siderophores_B12_Hemin"/>
    <property type="match status" value="1"/>
</dbReference>
<sequence length="329" mass="35300">MGGFGEVQVRLEGRDLSIGHKGVPLASKLDPKLYAQELVCFLGPNGVGKTTLLKTLVGLMPALDGEVFWGGEPLAGLSSLERAKQLSLVLTGKPLAPLFPVLELVALGRQPHTGPFGRLGPIDQEKIERALELAQIKDLSNRFLGQLSDGQLQRVMIARALAQDTPTLVLDEPTAFLDLPHRLSILNLLHQLAAQEGKSILLSTHELDLALRLADRLWLMDAQGSLVQGAPEDLVLSGDLGRAFGLSGFDPLTGGFTAVHLLNKGLVLEAQGLEAVWAKRALARAGWAALPYSQTKLTKVPDGPWVLTGPPGNGEFLALGDLVRHLRKH</sequence>
<gene>
    <name evidence="4" type="ORF">A2557_08420</name>
</gene>
<evidence type="ECO:0000313" key="4">
    <source>
        <dbReference type="EMBL" id="OGH04987.1"/>
    </source>
</evidence>
<comment type="caution">
    <text evidence="4">The sequence shown here is derived from an EMBL/GenBank/DDBJ whole genome shotgun (WGS) entry which is preliminary data.</text>
</comment>
<dbReference type="SMART" id="SM00382">
    <property type="entry name" value="AAA"/>
    <property type="match status" value="1"/>
</dbReference>
<protein>
    <recommendedName>
        <fullName evidence="3">ABC transporter domain-containing protein</fullName>
    </recommendedName>
</protein>
<evidence type="ECO:0000256" key="2">
    <source>
        <dbReference type="ARBA" id="ARBA00022840"/>
    </source>
</evidence>
<keyword evidence="1" id="KW-0547">Nucleotide-binding</keyword>
<dbReference type="SUPFAM" id="SSF52540">
    <property type="entry name" value="P-loop containing nucleoside triphosphate hydrolases"/>
    <property type="match status" value="1"/>
</dbReference>
<proteinExistence type="predicted"/>
<dbReference type="PROSITE" id="PS50893">
    <property type="entry name" value="ABC_TRANSPORTER_2"/>
    <property type="match status" value="1"/>
</dbReference>
<feature type="domain" description="ABC transporter" evidence="3">
    <location>
        <begin position="11"/>
        <end position="247"/>
    </location>
</feature>
<dbReference type="EMBL" id="MFNF01000001">
    <property type="protein sequence ID" value="OGH04987.1"/>
    <property type="molecule type" value="Genomic_DNA"/>
</dbReference>
<evidence type="ECO:0000256" key="1">
    <source>
        <dbReference type="ARBA" id="ARBA00022741"/>
    </source>
</evidence>
<dbReference type="PANTHER" id="PTHR42794">
    <property type="entry name" value="HEMIN IMPORT ATP-BINDING PROTEIN HMUV"/>
    <property type="match status" value="1"/>
</dbReference>
<dbReference type="Pfam" id="PF00005">
    <property type="entry name" value="ABC_tran"/>
    <property type="match status" value="1"/>
</dbReference>
<dbReference type="AlphaFoldDB" id="A0A1F6H3N6"/>
<dbReference type="GO" id="GO:0016887">
    <property type="term" value="F:ATP hydrolysis activity"/>
    <property type="evidence" value="ECO:0007669"/>
    <property type="project" value="InterPro"/>
</dbReference>
<dbReference type="InterPro" id="IPR003439">
    <property type="entry name" value="ABC_transporter-like_ATP-bd"/>
</dbReference>
<dbReference type="Proteomes" id="UP000177583">
    <property type="component" value="Unassembled WGS sequence"/>
</dbReference>
<name>A0A1F6H3N6_9PROT</name>
<dbReference type="InterPro" id="IPR003593">
    <property type="entry name" value="AAA+_ATPase"/>
</dbReference>
<organism evidence="4 5">
    <name type="scientific">Candidatus Lambdaproteobacteria bacterium RIFOXYD2_FULL_56_26</name>
    <dbReference type="NCBI Taxonomy" id="1817773"/>
    <lineage>
        <taxon>Bacteria</taxon>
        <taxon>Pseudomonadati</taxon>
        <taxon>Pseudomonadota</taxon>
        <taxon>Candidatus Lambdaproteobacteria</taxon>
    </lineage>
</organism>